<dbReference type="AlphaFoldDB" id="A0A1A9UGG5"/>
<dbReference type="EnsemblMetazoa" id="GAUT004027-RA">
    <property type="protein sequence ID" value="GAUT004027-PA"/>
    <property type="gene ID" value="GAUT004027"/>
</dbReference>
<keyword evidence="3" id="KW-1185">Reference proteome</keyword>
<organism evidence="2 3">
    <name type="scientific">Glossina austeni</name>
    <name type="common">Savannah tsetse fly</name>
    <dbReference type="NCBI Taxonomy" id="7395"/>
    <lineage>
        <taxon>Eukaryota</taxon>
        <taxon>Metazoa</taxon>
        <taxon>Ecdysozoa</taxon>
        <taxon>Arthropoda</taxon>
        <taxon>Hexapoda</taxon>
        <taxon>Insecta</taxon>
        <taxon>Pterygota</taxon>
        <taxon>Neoptera</taxon>
        <taxon>Endopterygota</taxon>
        <taxon>Diptera</taxon>
        <taxon>Brachycera</taxon>
        <taxon>Muscomorpha</taxon>
        <taxon>Hippoboscoidea</taxon>
        <taxon>Glossinidae</taxon>
        <taxon>Glossina</taxon>
    </lineage>
</organism>
<evidence type="ECO:0000313" key="3">
    <source>
        <dbReference type="Proteomes" id="UP000078200"/>
    </source>
</evidence>
<feature type="transmembrane region" description="Helical" evidence="1">
    <location>
        <begin position="55"/>
        <end position="73"/>
    </location>
</feature>
<dbReference type="Proteomes" id="UP000078200">
    <property type="component" value="Unassembled WGS sequence"/>
</dbReference>
<keyword evidence="1" id="KW-1133">Transmembrane helix</keyword>
<evidence type="ECO:0000313" key="2">
    <source>
        <dbReference type="EnsemblMetazoa" id="GAUT004027-PA"/>
    </source>
</evidence>
<sequence length="104" mass="12078">MKIRKFCDIFDYVLCSSAKVECHRVWKYRLQRTFLYASFKIGIICLLYNLRSVATFLLCYFTAVAITTNTIRIKTYDNRNHGSGGSVVIHSTNTDGFITFYCIH</sequence>
<protein>
    <submittedName>
        <fullName evidence="2">Uncharacterized protein</fullName>
    </submittedName>
</protein>
<reference evidence="2" key="1">
    <citation type="submission" date="2020-05" db="UniProtKB">
        <authorList>
            <consortium name="EnsemblMetazoa"/>
        </authorList>
    </citation>
    <scope>IDENTIFICATION</scope>
    <source>
        <strain evidence="2">TTRI</strain>
    </source>
</reference>
<accession>A0A1A9UGG5</accession>
<name>A0A1A9UGG5_GLOAU</name>
<proteinExistence type="predicted"/>
<evidence type="ECO:0000256" key="1">
    <source>
        <dbReference type="SAM" id="Phobius"/>
    </source>
</evidence>
<dbReference type="VEuPathDB" id="VectorBase:GAUT004027"/>
<keyword evidence="1" id="KW-0812">Transmembrane</keyword>
<feature type="transmembrane region" description="Helical" evidence="1">
    <location>
        <begin position="33"/>
        <end position="49"/>
    </location>
</feature>
<keyword evidence="1" id="KW-0472">Membrane</keyword>